<organism evidence="1 2">
    <name type="scientific">Candidatus Harrisonbacteria bacterium RIFCSPHIGHO2_02_FULL_42_16</name>
    <dbReference type="NCBI Taxonomy" id="1798404"/>
    <lineage>
        <taxon>Bacteria</taxon>
        <taxon>Candidatus Harrisoniibacteriota</taxon>
    </lineage>
</organism>
<dbReference type="AlphaFoldDB" id="A0A1G1ZGN3"/>
<sequence length="89" mass="10502">MKKKIMLLKPIRTDTEGKSLVRFYCAGGDKREGTFWRGTFMAMLYRKGNRWFPDEKKWPKEIKQPKKGFLIQSLLSPRESLPRRLGVPT</sequence>
<comment type="caution">
    <text evidence="1">The sequence shown here is derived from an EMBL/GenBank/DDBJ whole genome shotgun (WGS) entry which is preliminary data.</text>
</comment>
<gene>
    <name evidence="1" type="ORF">A3B92_03185</name>
</gene>
<evidence type="ECO:0000313" key="1">
    <source>
        <dbReference type="EMBL" id="OGY63629.1"/>
    </source>
</evidence>
<accession>A0A1G1ZGN3</accession>
<evidence type="ECO:0000313" key="2">
    <source>
        <dbReference type="Proteomes" id="UP000177960"/>
    </source>
</evidence>
<name>A0A1G1ZGN3_9BACT</name>
<protein>
    <submittedName>
        <fullName evidence="1">Uncharacterized protein</fullName>
    </submittedName>
</protein>
<proteinExistence type="predicted"/>
<dbReference type="Proteomes" id="UP000177960">
    <property type="component" value="Unassembled WGS sequence"/>
</dbReference>
<dbReference type="EMBL" id="MHJG01000020">
    <property type="protein sequence ID" value="OGY63629.1"/>
    <property type="molecule type" value="Genomic_DNA"/>
</dbReference>
<reference evidence="1 2" key="1">
    <citation type="journal article" date="2016" name="Nat. Commun.">
        <title>Thousands of microbial genomes shed light on interconnected biogeochemical processes in an aquifer system.</title>
        <authorList>
            <person name="Anantharaman K."/>
            <person name="Brown C.T."/>
            <person name="Hug L.A."/>
            <person name="Sharon I."/>
            <person name="Castelle C.J."/>
            <person name="Probst A.J."/>
            <person name="Thomas B.C."/>
            <person name="Singh A."/>
            <person name="Wilkins M.J."/>
            <person name="Karaoz U."/>
            <person name="Brodie E.L."/>
            <person name="Williams K.H."/>
            <person name="Hubbard S.S."/>
            <person name="Banfield J.F."/>
        </authorList>
    </citation>
    <scope>NUCLEOTIDE SEQUENCE [LARGE SCALE GENOMIC DNA]</scope>
</reference>